<organism evidence="4 5">
    <name type="scientific">Zopfia rhizophila CBS 207.26</name>
    <dbReference type="NCBI Taxonomy" id="1314779"/>
    <lineage>
        <taxon>Eukaryota</taxon>
        <taxon>Fungi</taxon>
        <taxon>Dikarya</taxon>
        <taxon>Ascomycota</taxon>
        <taxon>Pezizomycotina</taxon>
        <taxon>Dothideomycetes</taxon>
        <taxon>Dothideomycetes incertae sedis</taxon>
        <taxon>Zopfiaceae</taxon>
        <taxon>Zopfia</taxon>
    </lineage>
</organism>
<protein>
    <recommendedName>
        <fullName evidence="6">Methyltransferase domain-containing protein</fullName>
    </recommendedName>
</protein>
<gene>
    <name evidence="4" type="ORF">K469DRAFT_625080</name>
</gene>
<dbReference type="PANTHER" id="PTHR12176">
    <property type="entry name" value="SAM-DEPENDENT METHYLTRANSFERASE SUPERFAMILY PROTEIN"/>
    <property type="match status" value="1"/>
</dbReference>
<evidence type="ECO:0000313" key="4">
    <source>
        <dbReference type="EMBL" id="KAF2189450.1"/>
    </source>
</evidence>
<evidence type="ECO:0000256" key="3">
    <source>
        <dbReference type="ARBA" id="ARBA00022679"/>
    </source>
</evidence>
<accession>A0A6A6EH53</accession>
<evidence type="ECO:0000256" key="1">
    <source>
        <dbReference type="ARBA" id="ARBA00008361"/>
    </source>
</evidence>
<dbReference type="Proteomes" id="UP000800200">
    <property type="component" value="Unassembled WGS sequence"/>
</dbReference>
<dbReference type="GO" id="GO:0032259">
    <property type="term" value="P:methylation"/>
    <property type="evidence" value="ECO:0007669"/>
    <property type="project" value="UniProtKB-KW"/>
</dbReference>
<reference evidence="4" key="1">
    <citation type="journal article" date="2020" name="Stud. Mycol.">
        <title>101 Dothideomycetes genomes: a test case for predicting lifestyles and emergence of pathogens.</title>
        <authorList>
            <person name="Haridas S."/>
            <person name="Albert R."/>
            <person name="Binder M."/>
            <person name="Bloem J."/>
            <person name="Labutti K."/>
            <person name="Salamov A."/>
            <person name="Andreopoulos B."/>
            <person name="Baker S."/>
            <person name="Barry K."/>
            <person name="Bills G."/>
            <person name="Bluhm B."/>
            <person name="Cannon C."/>
            <person name="Castanera R."/>
            <person name="Culley D."/>
            <person name="Daum C."/>
            <person name="Ezra D."/>
            <person name="Gonzalez J."/>
            <person name="Henrissat B."/>
            <person name="Kuo A."/>
            <person name="Liang C."/>
            <person name="Lipzen A."/>
            <person name="Lutzoni F."/>
            <person name="Magnuson J."/>
            <person name="Mondo S."/>
            <person name="Nolan M."/>
            <person name="Ohm R."/>
            <person name="Pangilinan J."/>
            <person name="Park H.-J."/>
            <person name="Ramirez L."/>
            <person name="Alfaro M."/>
            <person name="Sun H."/>
            <person name="Tritt A."/>
            <person name="Yoshinaga Y."/>
            <person name="Zwiers L.-H."/>
            <person name="Turgeon B."/>
            <person name="Goodwin S."/>
            <person name="Spatafora J."/>
            <person name="Crous P."/>
            <person name="Grigoriev I."/>
        </authorList>
    </citation>
    <scope>NUCLEOTIDE SEQUENCE</scope>
    <source>
        <strain evidence="4">CBS 207.26</strain>
    </source>
</reference>
<proteinExistence type="inferred from homology"/>
<dbReference type="GO" id="GO:0008168">
    <property type="term" value="F:methyltransferase activity"/>
    <property type="evidence" value="ECO:0007669"/>
    <property type="project" value="UniProtKB-KW"/>
</dbReference>
<dbReference type="PANTHER" id="PTHR12176:SF84">
    <property type="entry name" value="METHYLTRANSFERASE DOMAIN-CONTAINING PROTEIN"/>
    <property type="match status" value="1"/>
</dbReference>
<keyword evidence="5" id="KW-1185">Reference proteome</keyword>
<evidence type="ECO:0000256" key="2">
    <source>
        <dbReference type="ARBA" id="ARBA00022603"/>
    </source>
</evidence>
<dbReference type="AlphaFoldDB" id="A0A6A6EH53"/>
<dbReference type="OrthoDB" id="411785at2759"/>
<sequence>MPPSFGSPQYWNNRFTSNPNPFEWLEPPNALDFHLVSALNESQDQNPQILHIGCGTSLLSFHLRAHVNHSKQIHNVDYSDVAIEIGKKRELEIFGPDHILQYQENKHMRWSVVDLLSHTSLHFVCKPSSYSIIVDKSTSDSIACADDVYVTLPYPLSTSSPHAPFMSALSQSSEPIHPLHILAIHLAFLTKPGGRWISLSYSQDRFPFLHLPPIPSLPDPGKLWWLESKYEIEVPEVTAKGRGGTAVHRPKVLHWVYVILRTDVALSARDGLASAYLE</sequence>
<keyword evidence="3" id="KW-0808">Transferase</keyword>
<dbReference type="CDD" id="cd02440">
    <property type="entry name" value="AdoMet_MTases"/>
    <property type="match status" value="1"/>
</dbReference>
<name>A0A6A6EH53_9PEZI</name>
<evidence type="ECO:0008006" key="6">
    <source>
        <dbReference type="Google" id="ProtNLM"/>
    </source>
</evidence>
<evidence type="ECO:0000313" key="5">
    <source>
        <dbReference type="Proteomes" id="UP000800200"/>
    </source>
</evidence>
<dbReference type="EMBL" id="ML994620">
    <property type="protein sequence ID" value="KAF2189450.1"/>
    <property type="molecule type" value="Genomic_DNA"/>
</dbReference>
<dbReference type="InterPro" id="IPR029063">
    <property type="entry name" value="SAM-dependent_MTases_sf"/>
</dbReference>
<comment type="similarity">
    <text evidence="1">Belongs to the methyltransferase superfamily.</text>
</comment>
<dbReference type="InterPro" id="IPR051419">
    <property type="entry name" value="Lys/N-term_MeTrsfase_sf"/>
</dbReference>
<keyword evidence="2" id="KW-0489">Methyltransferase</keyword>
<dbReference type="SUPFAM" id="SSF53335">
    <property type="entry name" value="S-adenosyl-L-methionine-dependent methyltransferases"/>
    <property type="match status" value="1"/>
</dbReference>
<dbReference type="Gene3D" id="3.40.50.150">
    <property type="entry name" value="Vaccinia Virus protein VP39"/>
    <property type="match status" value="1"/>
</dbReference>